<dbReference type="PANTHER" id="PTHR10357:SF179">
    <property type="entry name" value="NEUTRAL AND BASIC AMINO ACID TRANSPORT PROTEIN RBAT"/>
    <property type="match status" value="1"/>
</dbReference>
<dbReference type="InterPro" id="IPR017853">
    <property type="entry name" value="GH"/>
</dbReference>
<dbReference type="EC" id="3.2.1.20" evidence="2"/>
<reference evidence="5" key="1">
    <citation type="submission" date="2023-07" db="EMBL/GenBank/DDBJ databases">
        <title>Chromosome-level genome assembly of Artemia franciscana.</title>
        <authorList>
            <person name="Jo E."/>
        </authorList>
    </citation>
    <scope>NUCLEOTIDE SEQUENCE</scope>
    <source>
        <tissue evidence="5">Whole body</tissue>
    </source>
</reference>
<dbReference type="Pfam" id="PF00128">
    <property type="entry name" value="Alpha-amylase"/>
    <property type="match status" value="1"/>
</dbReference>
<evidence type="ECO:0000256" key="2">
    <source>
        <dbReference type="ARBA" id="ARBA00012741"/>
    </source>
</evidence>
<evidence type="ECO:0000313" key="5">
    <source>
        <dbReference type="EMBL" id="KAK2716123.1"/>
    </source>
</evidence>
<accession>A0AA88HS60</accession>
<dbReference type="Gene3D" id="3.20.20.80">
    <property type="entry name" value="Glycosidases"/>
    <property type="match status" value="2"/>
</dbReference>
<dbReference type="GO" id="GO:0005975">
    <property type="term" value="P:carbohydrate metabolic process"/>
    <property type="evidence" value="ECO:0007669"/>
    <property type="project" value="InterPro"/>
</dbReference>
<dbReference type="InterPro" id="IPR045857">
    <property type="entry name" value="O16G_dom_2"/>
</dbReference>
<dbReference type="EMBL" id="JAVRJZ010000012">
    <property type="protein sequence ID" value="KAK2716123.1"/>
    <property type="molecule type" value="Genomic_DNA"/>
</dbReference>
<organism evidence="5 6">
    <name type="scientific">Artemia franciscana</name>
    <name type="common">Brine shrimp</name>
    <name type="synonym">Artemia sanfranciscana</name>
    <dbReference type="NCBI Taxonomy" id="6661"/>
    <lineage>
        <taxon>Eukaryota</taxon>
        <taxon>Metazoa</taxon>
        <taxon>Ecdysozoa</taxon>
        <taxon>Arthropoda</taxon>
        <taxon>Crustacea</taxon>
        <taxon>Branchiopoda</taxon>
        <taxon>Anostraca</taxon>
        <taxon>Artemiidae</taxon>
        <taxon>Artemia</taxon>
    </lineage>
</organism>
<evidence type="ECO:0000256" key="3">
    <source>
        <dbReference type="SAM" id="Phobius"/>
    </source>
</evidence>
<keyword evidence="6" id="KW-1185">Reference proteome</keyword>
<dbReference type="GO" id="GO:0004558">
    <property type="term" value="F:alpha-1,4-glucosidase activity"/>
    <property type="evidence" value="ECO:0007669"/>
    <property type="project" value="UniProtKB-EC"/>
</dbReference>
<evidence type="ECO:0000256" key="1">
    <source>
        <dbReference type="ARBA" id="ARBA00001657"/>
    </source>
</evidence>
<comment type="caution">
    <text evidence="5">The sequence shown here is derived from an EMBL/GenBank/DDBJ whole genome shotgun (WGS) entry which is preliminary data.</text>
</comment>
<dbReference type="InterPro" id="IPR006047">
    <property type="entry name" value="GH13_cat_dom"/>
</dbReference>
<keyword evidence="3" id="KW-0472">Membrane</keyword>
<name>A0AA88HS60_ARTSF</name>
<keyword evidence="3" id="KW-0812">Transmembrane</keyword>
<protein>
    <recommendedName>
        <fullName evidence="2">alpha-glucosidase</fullName>
        <ecNumber evidence="2">3.2.1.20</ecNumber>
    </recommendedName>
</protein>
<dbReference type="PANTHER" id="PTHR10357">
    <property type="entry name" value="ALPHA-AMYLASE FAMILY MEMBER"/>
    <property type="match status" value="1"/>
</dbReference>
<feature type="domain" description="Glycosyl hydrolase family 13 catalytic" evidence="4">
    <location>
        <begin position="67"/>
        <end position="453"/>
    </location>
</feature>
<comment type="catalytic activity">
    <reaction evidence="1">
        <text>Hydrolysis of terminal, non-reducing (1-&gt;4)-linked alpha-D-glucose residues with release of alpha-D-glucose.</text>
        <dbReference type="EC" id="3.2.1.20"/>
    </reaction>
</comment>
<evidence type="ECO:0000259" key="4">
    <source>
        <dbReference type="SMART" id="SM00642"/>
    </source>
</evidence>
<dbReference type="Gene3D" id="3.90.400.10">
    <property type="entry name" value="Oligo-1,6-glucosidase, Domain 2"/>
    <property type="match status" value="1"/>
</dbReference>
<dbReference type="SUPFAM" id="SSF51445">
    <property type="entry name" value="(Trans)glycosidases"/>
    <property type="match status" value="1"/>
</dbReference>
<keyword evidence="3" id="KW-1133">Transmembrane helix</keyword>
<sequence>MAEFDRKSKVDESTQPVNRKYNKSSLFGGIAMGILFILTMIVLAVCLSEVFPSDPVFPWWQEKLVYRTLIESFQDSDGDGVGDLAGITSRLYYLKELGVGTIWLSNMFLIKDEPQERGTFSYNKDQIAAVNFTEIDPIFGTADNLTHLSEQASLEGMLLAMDLNPLWTSTSNTWFNASRNSQENFIDFYIWSQNNSQGLIEDYNWEFDDIRNQFYLTKSYPDVAVLNFSSKSVVNKLKEVFRYWMTLGVKAFNIGPIHEYSMNLFTEKSCLMEEINGCFGRVLGGKELISYLHENDVIVFGLWEVNDRDVPIPTLTLDGALDFSVNTIAREYFGYHYLGNAVIQALVSWVDIAQSSKMLWMMGNENHGRIVSHTGRQRAITNYVLDLVLPGGPAIYYGEELGLRNNENTASKIEYSRTPMLWTAYANANFSISEPWLPVHGDYNETCIAVQLEDPDSYLNTFKKILELRQDYSGGNQYFTAVLDGFIAFSRYKFYVKDAILVLVNFSYRTLYIDMETYSLEYATVGVVKLSSQSSQYPEGKEISLKNIQLEPNGLLILQYYPATSGEGVSNN</sequence>
<feature type="transmembrane region" description="Helical" evidence="3">
    <location>
        <begin position="26"/>
        <end position="45"/>
    </location>
</feature>
<dbReference type="SMART" id="SM00642">
    <property type="entry name" value="Aamy"/>
    <property type="match status" value="1"/>
</dbReference>
<dbReference type="AlphaFoldDB" id="A0AA88HS60"/>
<gene>
    <name evidence="5" type="ORF">QYM36_010635</name>
</gene>
<proteinExistence type="predicted"/>
<dbReference type="Proteomes" id="UP001187531">
    <property type="component" value="Unassembled WGS sequence"/>
</dbReference>
<evidence type="ECO:0000313" key="6">
    <source>
        <dbReference type="Proteomes" id="UP001187531"/>
    </source>
</evidence>